<dbReference type="EMBL" id="JAWJAY010000001">
    <property type="protein sequence ID" value="MDV2884947.1"/>
    <property type="molecule type" value="Genomic_DNA"/>
</dbReference>
<sequence length="57" mass="6902">MDGYYIPSMIFQVFNFIILFTIIFFIIRYLVNASKQSKEMNRRLQAIEEKLDDINHL</sequence>
<feature type="coiled-coil region" evidence="1">
    <location>
        <begin position="30"/>
        <end position="57"/>
    </location>
</feature>
<evidence type="ECO:0000313" key="3">
    <source>
        <dbReference type="EMBL" id="MDV2884947.1"/>
    </source>
</evidence>
<dbReference type="AlphaFoldDB" id="A0AAJ2NKV0"/>
<keyword evidence="1" id="KW-0175">Coiled coil</keyword>
<evidence type="ECO:0000313" key="4">
    <source>
        <dbReference type="Proteomes" id="UP001285636"/>
    </source>
</evidence>
<evidence type="ECO:0000256" key="2">
    <source>
        <dbReference type="SAM" id="Phobius"/>
    </source>
</evidence>
<keyword evidence="2" id="KW-0472">Membrane</keyword>
<gene>
    <name evidence="3" type="ORF">RYX45_07130</name>
</gene>
<evidence type="ECO:0000256" key="1">
    <source>
        <dbReference type="SAM" id="Coils"/>
    </source>
</evidence>
<evidence type="ECO:0008006" key="5">
    <source>
        <dbReference type="Google" id="ProtNLM"/>
    </source>
</evidence>
<feature type="transmembrane region" description="Helical" evidence="2">
    <location>
        <begin position="6"/>
        <end position="31"/>
    </location>
</feature>
<dbReference type="RefSeq" id="WP_323466370.1">
    <property type="nucleotide sequence ID" value="NZ_CP144224.1"/>
</dbReference>
<dbReference type="Proteomes" id="UP001285636">
    <property type="component" value="Unassembled WGS sequence"/>
</dbReference>
<reference evidence="3" key="1">
    <citation type="submission" date="2023-10" db="EMBL/GenBank/DDBJ databases">
        <title>Screening of Alkalihalophilus pseudofirmusBZ-TG-HK211 and Its Alleviation of Salt Stress on Rapeseed Growth.</title>
        <authorList>
            <person name="Zhao B."/>
            <person name="Guo T."/>
        </authorList>
    </citation>
    <scope>NUCLEOTIDE SEQUENCE</scope>
    <source>
        <strain evidence="3">BZ-TG-HK211</strain>
    </source>
</reference>
<organism evidence="3 4">
    <name type="scientific">Alkalihalophilus pseudofirmus</name>
    <name type="common">Bacillus pseudofirmus</name>
    <dbReference type="NCBI Taxonomy" id="79885"/>
    <lineage>
        <taxon>Bacteria</taxon>
        <taxon>Bacillati</taxon>
        <taxon>Bacillota</taxon>
        <taxon>Bacilli</taxon>
        <taxon>Bacillales</taxon>
        <taxon>Bacillaceae</taxon>
        <taxon>Alkalihalophilus</taxon>
    </lineage>
</organism>
<keyword evidence="2" id="KW-0812">Transmembrane</keyword>
<accession>A0AAJ2NKV0</accession>
<keyword evidence="2" id="KW-1133">Transmembrane helix</keyword>
<proteinExistence type="predicted"/>
<name>A0AAJ2NKV0_ALKPS</name>
<protein>
    <recommendedName>
        <fullName evidence="5">DUF4083 domain-containing protein</fullName>
    </recommendedName>
</protein>
<comment type="caution">
    <text evidence="3">The sequence shown here is derived from an EMBL/GenBank/DDBJ whole genome shotgun (WGS) entry which is preliminary data.</text>
</comment>